<name>B3T695_9ZZZZ</name>
<evidence type="ECO:0000313" key="2">
    <source>
        <dbReference type="EMBL" id="ABZ08105.1"/>
    </source>
</evidence>
<keyword evidence="1" id="KW-1133">Transmembrane helix</keyword>
<feature type="transmembrane region" description="Helical" evidence="1">
    <location>
        <begin position="101"/>
        <end position="119"/>
    </location>
</feature>
<keyword evidence="1" id="KW-0472">Membrane</keyword>
<sequence length="186" mass="20150">MPRNHMEQLHRHLIRFIALDLIIIALIVVSLLSSWSASQKIFALILSVILFPLGIATVVSMFKRTSYGIILGISSLSLIGSAFLLIGLIEAWGSMTQGDSGFLQGLLLLLLGAATLRRVPTMRNPVYTQWYGSNALSDSGGLANGSGEMLATCPGCSSILAIYPNRMTPADRCPSCNSKLVFYEEE</sequence>
<feature type="transmembrane region" description="Helical" evidence="1">
    <location>
        <begin position="41"/>
        <end position="62"/>
    </location>
</feature>
<dbReference type="AlphaFoldDB" id="B3T695"/>
<dbReference type="EMBL" id="EU016618">
    <property type="protein sequence ID" value="ABZ08105.1"/>
    <property type="molecule type" value="Genomic_DNA"/>
</dbReference>
<accession>B3T695</accession>
<proteinExistence type="predicted"/>
<reference evidence="2" key="1">
    <citation type="journal article" date="2008" name="ISME J.">
        <title>Genomic patterns of recombination, clonal divergence and environment in marine microbial populations.</title>
        <authorList>
            <person name="Konstantinidis K.T."/>
            <person name="Delong E.F."/>
        </authorList>
    </citation>
    <scope>NUCLEOTIDE SEQUENCE</scope>
</reference>
<feature type="transmembrane region" description="Helical" evidence="1">
    <location>
        <begin position="69"/>
        <end position="89"/>
    </location>
</feature>
<evidence type="ECO:0000256" key="1">
    <source>
        <dbReference type="SAM" id="Phobius"/>
    </source>
</evidence>
<gene>
    <name evidence="2" type="ORF">ALOHA_HF4000APKG1C9ctg2g7</name>
</gene>
<organism evidence="2">
    <name type="scientific">uncultured marine microorganism HF4000_APKG1C9</name>
    <dbReference type="NCBI Taxonomy" id="455540"/>
    <lineage>
        <taxon>unclassified sequences</taxon>
        <taxon>environmental samples</taxon>
    </lineage>
</organism>
<feature type="transmembrane region" description="Helical" evidence="1">
    <location>
        <begin position="12"/>
        <end position="35"/>
    </location>
</feature>
<keyword evidence="1" id="KW-0812">Transmembrane</keyword>
<protein>
    <submittedName>
        <fullName evidence="2">Uncharacterized protein</fullName>
    </submittedName>
</protein>